<comment type="caution">
    <text evidence="1">The sequence shown here is derived from an EMBL/GenBank/DDBJ whole genome shotgun (WGS) entry which is preliminary data.</text>
</comment>
<organism evidence="1 2">
    <name type="scientific">Rubroshorea leprosula</name>
    <dbReference type="NCBI Taxonomy" id="152421"/>
    <lineage>
        <taxon>Eukaryota</taxon>
        <taxon>Viridiplantae</taxon>
        <taxon>Streptophyta</taxon>
        <taxon>Embryophyta</taxon>
        <taxon>Tracheophyta</taxon>
        <taxon>Spermatophyta</taxon>
        <taxon>Magnoliopsida</taxon>
        <taxon>eudicotyledons</taxon>
        <taxon>Gunneridae</taxon>
        <taxon>Pentapetalae</taxon>
        <taxon>rosids</taxon>
        <taxon>malvids</taxon>
        <taxon>Malvales</taxon>
        <taxon>Dipterocarpaceae</taxon>
        <taxon>Rubroshorea</taxon>
    </lineage>
</organism>
<name>A0AAV5JZM0_9ROSI</name>
<protein>
    <submittedName>
        <fullName evidence="1">Uncharacterized protein</fullName>
    </submittedName>
</protein>
<gene>
    <name evidence="1" type="ORF">SLEP1_g29501</name>
</gene>
<dbReference type="AlphaFoldDB" id="A0AAV5JZM0"/>
<proteinExistence type="predicted"/>
<evidence type="ECO:0000313" key="1">
    <source>
        <dbReference type="EMBL" id="GKV19212.1"/>
    </source>
</evidence>
<dbReference type="Proteomes" id="UP001054252">
    <property type="component" value="Unassembled WGS sequence"/>
</dbReference>
<reference evidence="1 2" key="1">
    <citation type="journal article" date="2021" name="Commun. Biol.">
        <title>The genome of Shorea leprosula (Dipterocarpaceae) highlights the ecological relevance of drought in aseasonal tropical rainforests.</title>
        <authorList>
            <person name="Ng K.K.S."/>
            <person name="Kobayashi M.J."/>
            <person name="Fawcett J.A."/>
            <person name="Hatakeyama M."/>
            <person name="Paape T."/>
            <person name="Ng C.H."/>
            <person name="Ang C.C."/>
            <person name="Tnah L.H."/>
            <person name="Lee C.T."/>
            <person name="Nishiyama T."/>
            <person name="Sese J."/>
            <person name="O'Brien M.J."/>
            <person name="Copetti D."/>
            <person name="Mohd Noor M.I."/>
            <person name="Ong R.C."/>
            <person name="Putra M."/>
            <person name="Sireger I.Z."/>
            <person name="Indrioko S."/>
            <person name="Kosugi Y."/>
            <person name="Izuno A."/>
            <person name="Isagi Y."/>
            <person name="Lee S.L."/>
            <person name="Shimizu K.K."/>
        </authorList>
    </citation>
    <scope>NUCLEOTIDE SEQUENCE [LARGE SCALE GENOMIC DNA]</scope>
    <source>
        <strain evidence="1">214</strain>
    </source>
</reference>
<sequence>MDVSKEHQYMSHPPWTQKATYAGRGTRCARLTISVLIYEPRRAQKQLYGVANYLHKVKRNTLFCGIRLNKTEHRETSRT</sequence>
<accession>A0AAV5JZM0</accession>
<dbReference type="EMBL" id="BPVZ01000052">
    <property type="protein sequence ID" value="GKV19212.1"/>
    <property type="molecule type" value="Genomic_DNA"/>
</dbReference>
<keyword evidence="2" id="KW-1185">Reference proteome</keyword>
<evidence type="ECO:0000313" key="2">
    <source>
        <dbReference type="Proteomes" id="UP001054252"/>
    </source>
</evidence>